<accession>A0ABT2M0J8</accession>
<dbReference type="Proteomes" id="UP001431199">
    <property type="component" value="Unassembled WGS sequence"/>
</dbReference>
<dbReference type="PROSITE" id="PS50801">
    <property type="entry name" value="STAS"/>
    <property type="match status" value="1"/>
</dbReference>
<evidence type="ECO:0000256" key="2">
    <source>
        <dbReference type="RuleBase" id="RU003749"/>
    </source>
</evidence>
<sequence>MEVLYEIRGENLIVFLPEELDHHNSRMIMEQCDWYILANQLKNVIFNFKRTTFMDSSGIGVILGRYKLVKKACGEITVLNINDTIDRIFSISGLYKICKKSEASSLTVNI</sequence>
<comment type="caution">
    <text evidence="4">The sequence shown here is derived from an EMBL/GenBank/DDBJ whole genome shotgun (WGS) entry which is preliminary data.</text>
</comment>
<comment type="similarity">
    <text evidence="1 2">Belongs to the anti-sigma-factor antagonist family.</text>
</comment>
<dbReference type="EMBL" id="JAODBU010000007">
    <property type="protein sequence ID" value="MCT7399034.1"/>
    <property type="molecule type" value="Genomic_DNA"/>
</dbReference>
<evidence type="ECO:0000313" key="4">
    <source>
        <dbReference type="EMBL" id="MCT7399034.1"/>
    </source>
</evidence>
<dbReference type="NCBIfam" id="TIGR00377">
    <property type="entry name" value="ant_ant_sig"/>
    <property type="match status" value="1"/>
</dbReference>
<dbReference type="Gene3D" id="3.30.750.24">
    <property type="entry name" value="STAS domain"/>
    <property type="match status" value="1"/>
</dbReference>
<evidence type="ECO:0000256" key="1">
    <source>
        <dbReference type="ARBA" id="ARBA00009013"/>
    </source>
</evidence>
<gene>
    <name evidence="4" type="ORF">N5B56_08060</name>
</gene>
<dbReference type="InterPro" id="IPR003658">
    <property type="entry name" value="Anti-sigma_ant"/>
</dbReference>
<keyword evidence="5" id="KW-1185">Reference proteome</keyword>
<protein>
    <recommendedName>
        <fullName evidence="2">Anti-sigma factor antagonist</fullName>
    </recommendedName>
</protein>
<dbReference type="RefSeq" id="WP_022088317.1">
    <property type="nucleotide sequence ID" value="NZ_JAODBU010000007.1"/>
</dbReference>
<proteinExistence type="inferred from homology"/>
<dbReference type="Pfam" id="PF01740">
    <property type="entry name" value="STAS"/>
    <property type="match status" value="1"/>
</dbReference>
<dbReference type="PANTHER" id="PTHR33495">
    <property type="entry name" value="ANTI-SIGMA FACTOR ANTAGONIST TM_1081-RELATED-RELATED"/>
    <property type="match status" value="1"/>
</dbReference>
<evidence type="ECO:0000313" key="5">
    <source>
        <dbReference type="Proteomes" id="UP001431199"/>
    </source>
</evidence>
<reference evidence="4" key="1">
    <citation type="submission" date="2022-09" db="EMBL/GenBank/DDBJ databases">
        <title>Eubacterium sp. LFL-14 isolated from human feces.</title>
        <authorList>
            <person name="Liu F."/>
        </authorList>
    </citation>
    <scope>NUCLEOTIDE SEQUENCE</scope>
    <source>
        <strain evidence="4">LFL-14</strain>
    </source>
</reference>
<evidence type="ECO:0000259" key="3">
    <source>
        <dbReference type="PROSITE" id="PS50801"/>
    </source>
</evidence>
<name>A0ABT2M0J8_9FIRM</name>
<dbReference type="PANTHER" id="PTHR33495:SF2">
    <property type="entry name" value="ANTI-SIGMA FACTOR ANTAGONIST TM_1081-RELATED"/>
    <property type="match status" value="1"/>
</dbReference>
<organism evidence="4 5">
    <name type="scientific">Eubacterium album</name>
    <dbReference type="NCBI Taxonomy" id="2978477"/>
    <lineage>
        <taxon>Bacteria</taxon>
        <taxon>Bacillati</taxon>
        <taxon>Bacillota</taxon>
        <taxon>Clostridia</taxon>
        <taxon>Eubacteriales</taxon>
        <taxon>Eubacteriaceae</taxon>
        <taxon>Eubacterium</taxon>
    </lineage>
</organism>
<dbReference type="InterPro" id="IPR036513">
    <property type="entry name" value="STAS_dom_sf"/>
</dbReference>
<dbReference type="SUPFAM" id="SSF52091">
    <property type="entry name" value="SpoIIaa-like"/>
    <property type="match status" value="1"/>
</dbReference>
<dbReference type="InterPro" id="IPR002645">
    <property type="entry name" value="STAS_dom"/>
</dbReference>
<dbReference type="CDD" id="cd07043">
    <property type="entry name" value="STAS_anti-anti-sigma_factors"/>
    <property type="match status" value="1"/>
</dbReference>
<feature type="domain" description="STAS" evidence="3">
    <location>
        <begin position="12"/>
        <end position="110"/>
    </location>
</feature>